<dbReference type="GO" id="GO:0043123">
    <property type="term" value="P:positive regulation of canonical NF-kappaB signal transduction"/>
    <property type="evidence" value="ECO:0007669"/>
    <property type="project" value="InterPro"/>
</dbReference>
<keyword evidence="5" id="KW-1185">Reference proteome</keyword>
<dbReference type="GeneID" id="108719354"/>
<feature type="compositionally biased region" description="Basic residues" evidence="3">
    <location>
        <begin position="586"/>
        <end position="597"/>
    </location>
</feature>
<dbReference type="PaxDb" id="8355-A0A1L8FZL5"/>
<protein>
    <submittedName>
        <fullName evidence="6">Protein LYRIC isoform X1</fullName>
    </submittedName>
</protein>
<dbReference type="KEGG" id="xla:108719354"/>
<feature type="compositionally biased region" description="Polar residues" evidence="3">
    <location>
        <begin position="535"/>
        <end position="553"/>
    </location>
</feature>
<feature type="compositionally biased region" description="Basic residues" evidence="3">
    <location>
        <begin position="429"/>
        <end position="438"/>
    </location>
</feature>
<gene>
    <name evidence="6 7" type="primary">mtdh.L</name>
</gene>
<feature type="compositionally biased region" description="Basic and acidic residues" evidence="3">
    <location>
        <begin position="100"/>
        <end position="118"/>
    </location>
</feature>
<dbReference type="AlphaFoldDB" id="A0A1L8FZL5"/>
<evidence type="ECO:0000256" key="1">
    <source>
        <dbReference type="ARBA" id="ARBA00004123"/>
    </source>
</evidence>
<dbReference type="OrthoDB" id="8918651at2759"/>
<feature type="compositionally biased region" description="Low complexity" evidence="3">
    <location>
        <begin position="554"/>
        <end position="568"/>
    </location>
</feature>
<feature type="compositionally biased region" description="Polar residues" evidence="3">
    <location>
        <begin position="336"/>
        <end position="356"/>
    </location>
</feature>
<feature type="compositionally biased region" description="Basic residues" evidence="3">
    <location>
        <begin position="152"/>
        <end position="161"/>
    </location>
</feature>
<dbReference type="OMA" id="NPVSFSM"/>
<feature type="compositionally biased region" description="Acidic residues" evidence="3">
    <location>
        <begin position="393"/>
        <end position="407"/>
    </location>
</feature>
<dbReference type="GO" id="GO:0005634">
    <property type="term" value="C:nucleus"/>
    <property type="evidence" value="ECO:0000318"/>
    <property type="project" value="GO_Central"/>
</dbReference>
<dbReference type="AGR" id="Xenbase:XB-GENE-17333784"/>
<evidence type="ECO:0000313" key="6">
    <source>
        <dbReference type="RefSeq" id="XP_018123647.1"/>
    </source>
</evidence>
<feature type="compositionally biased region" description="Acidic residues" evidence="3">
    <location>
        <begin position="486"/>
        <end position="495"/>
    </location>
</feature>
<feature type="region of interest" description="Disordered" evidence="3">
    <location>
        <begin position="323"/>
        <end position="597"/>
    </location>
</feature>
<dbReference type="PANTHER" id="PTHR23251:SF0">
    <property type="entry name" value="PROTEIN LYRIC"/>
    <property type="match status" value="1"/>
</dbReference>
<evidence type="ECO:0000256" key="3">
    <source>
        <dbReference type="SAM" id="MobiDB-lite"/>
    </source>
</evidence>
<dbReference type="RefSeq" id="XP_018123647.1">
    <property type="nucleotide sequence ID" value="XM_018268158.2"/>
</dbReference>
<dbReference type="PANTHER" id="PTHR23251">
    <property type="entry name" value="LYSINE-RICH CEACAM1 CO-ISOLATED PROTEIN LYRIC PROTEIN"/>
    <property type="match status" value="1"/>
</dbReference>
<evidence type="ECO:0000313" key="5">
    <source>
        <dbReference type="Proteomes" id="UP000186698"/>
    </source>
</evidence>
<feature type="compositionally biased region" description="Polar residues" evidence="3">
    <location>
        <begin position="222"/>
        <end position="249"/>
    </location>
</feature>
<dbReference type="Pfam" id="PF15686">
    <property type="entry name" value="LYRIC"/>
    <property type="match status" value="1"/>
</dbReference>
<feature type="compositionally biased region" description="Basic and acidic residues" evidence="3">
    <location>
        <begin position="135"/>
        <end position="151"/>
    </location>
</feature>
<feature type="transmembrane region" description="Helical" evidence="4">
    <location>
        <begin position="48"/>
        <end position="71"/>
    </location>
</feature>
<feature type="compositionally biased region" description="Polar residues" evidence="3">
    <location>
        <begin position="371"/>
        <end position="382"/>
    </location>
</feature>
<reference evidence="6" key="1">
    <citation type="submission" date="2025-08" db="UniProtKB">
        <authorList>
            <consortium name="RefSeq"/>
        </authorList>
    </citation>
    <scope>IDENTIFICATION</scope>
    <source>
        <strain evidence="6">J_2021</strain>
        <tissue evidence="6">Erythrocytes</tissue>
    </source>
</reference>
<dbReference type="Bgee" id="108719354">
    <property type="expression patterns" value="Expressed in pancreas and 19 other cell types or tissues"/>
</dbReference>
<dbReference type="GO" id="GO:0006357">
    <property type="term" value="P:regulation of transcription by RNA polymerase II"/>
    <property type="evidence" value="ECO:0000318"/>
    <property type="project" value="GO_Central"/>
</dbReference>
<keyword evidence="4" id="KW-0472">Membrane</keyword>
<feature type="compositionally biased region" description="Basic residues" evidence="3">
    <location>
        <begin position="465"/>
        <end position="474"/>
    </location>
</feature>
<evidence type="ECO:0000256" key="2">
    <source>
        <dbReference type="ARBA" id="ARBA00023242"/>
    </source>
</evidence>
<dbReference type="InterPro" id="IPR031402">
    <property type="entry name" value="LYRIC"/>
</dbReference>
<accession>A0A1L8FZL5</accession>
<organism evidence="5 6">
    <name type="scientific">Xenopus laevis</name>
    <name type="common">African clawed frog</name>
    <dbReference type="NCBI Taxonomy" id="8355"/>
    <lineage>
        <taxon>Eukaryota</taxon>
        <taxon>Metazoa</taxon>
        <taxon>Chordata</taxon>
        <taxon>Craniata</taxon>
        <taxon>Vertebrata</taxon>
        <taxon>Euteleostomi</taxon>
        <taxon>Amphibia</taxon>
        <taxon>Batrachia</taxon>
        <taxon>Anura</taxon>
        <taxon>Pipoidea</taxon>
        <taxon>Pipidae</taxon>
        <taxon>Xenopodinae</taxon>
        <taxon>Xenopus</taxon>
        <taxon>Xenopus</taxon>
    </lineage>
</organism>
<keyword evidence="4" id="KW-0812">Transmembrane</keyword>
<dbReference type="GO" id="GO:0043066">
    <property type="term" value="P:negative regulation of apoptotic process"/>
    <property type="evidence" value="ECO:0007669"/>
    <property type="project" value="InterPro"/>
</dbReference>
<dbReference type="Xenbase" id="XB-GENE-17333784">
    <property type="gene designation" value="mtdh.L"/>
</dbReference>
<feature type="compositionally biased region" description="Low complexity" evidence="3">
    <location>
        <begin position="209"/>
        <end position="221"/>
    </location>
</feature>
<keyword evidence="4" id="KW-1133">Transmembrane helix</keyword>
<dbReference type="InterPro" id="IPR052305">
    <property type="entry name" value="TransReg_TumorExp"/>
</dbReference>
<dbReference type="GO" id="GO:0003712">
    <property type="term" value="F:transcription coregulator activity"/>
    <property type="evidence" value="ECO:0000318"/>
    <property type="project" value="GO_Central"/>
</dbReference>
<dbReference type="STRING" id="8355.A0A1L8FZL5"/>
<dbReference type="CTD" id="108719354"/>
<evidence type="ECO:0000256" key="4">
    <source>
        <dbReference type="SAM" id="Phobius"/>
    </source>
</evidence>
<comment type="subcellular location">
    <subcellularLocation>
        <location evidence="1">Nucleus</location>
    </subcellularLocation>
</comment>
<sequence length="597" mass="65586">MAAAWQEVAAQQAEEVSARVRQLVSTGLGLLRTELGVDLGLQPQRYPAWVFLALPLILGLFLLFLCASALGRSSAGKKRVREQREAPVQLEDPIPVPKTVKAEDPKKKNKKKPAEKTKQPNGRPVELVEEAITTIDKKENQKQPSEAEKKNEKTKKNKKKPKTDAKQPQQSANQDKKESEEGNWETKISNREKRQQRKRDKGTDSDLNISIVETISSVVSEQFSSGPTYSAGTRKSKGTSDNNVINGSGWSEKPSKIHSIQLAEEKWAPSTSAGKKKAEPSTWNQNANDANGKEWGVSWGERPIFPGISAWSNVDGRMTVTEPRQTSFTAMGLNSIPASVTEPISQPATSETQWDSAPNEPCIDDEWSGPNGLNSSDPTSDWNAPAEEWGNCGEEEPVDVPQAEEPEQLTKVSEEEKEESSAQAAASGKTKKKKKKKKQGEESGSAQVSEEEKEESSAQAAASGKTKKKKKKKKQGEESGSAQDTENLEGETVEFQEDKTPAPLQPAKISPAVVVKASEPKKQPEEETRHHNVVTEPSVSVKHSISEKSPSQVQPQQEKSSSNSKQNSVPPPSQAKSEENWESPKQVKKKKKARRET</sequence>
<feature type="region of interest" description="Disordered" evidence="3">
    <location>
        <begin position="75"/>
        <end position="295"/>
    </location>
</feature>
<keyword evidence="2" id="KW-0539">Nucleus</keyword>
<dbReference type="Proteomes" id="UP000186698">
    <property type="component" value="Chromosome 6L"/>
</dbReference>
<evidence type="ECO:0000313" key="7">
    <source>
        <dbReference type="Xenbase" id="XB-GENE-17333784"/>
    </source>
</evidence>
<dbReference type="GO" id="GO:0045766">
    <property type="term" value="P:positive regulation of angiogenesis"/>
    <property type="evidence" value="ECO:0007669"/>
    <property type="project" value="InterPro"/>
</dbReference>
<feature type="compositionally biased region" description="Basic and acidic residues" evidence="3">
    <location>
        <begin position="518"/>
        <end position="530"/>
    </location>
</feature>
<name>A0A1L8FZL5_XENLA</name>
<proteinExistence type="predicted"/>